<feature type="region of interest" description="Disordered" evidence="1">
    <location>
        <begin position="563"/>
        <end position="605"/>
    </location>
</feature>
<protein>
    <recommendedName>
        <fullName evidence="2">Glycine-rich domain-containing protein</fullName>
    </recommendedName>
</protein>
<evidence type="ECO:0000259" key="2">
    <source>
        <dbReference type="Pfam" id="PF21722"/>
    </source>
</evidence>
<reference evidence="3" key="1">
    <citation type="submission" date="2020-05" db="EMBL/GenBank/DDBJ databases">
        <authorList>
            <person name="Chiriac C."/>
            <person name="Salcher M."/>
            <person name="Ghai R."/>
            <person name="Kavagutti S V."/>
        </authorList>
    </citation>
    <scope>NUCLEOTIDE SEQUENCE</scope>
</reference>
<accession>A0A6J7W4Y4</accession>
<dbReference type="Pfam" id="PF21722">
    <property type="entry name" value="Gly_rich_2"/>
    <property type="match status" value="1"/>
</dbReference>
<gene>
    <name evidence="3" type="ORF">UFOVP148_39</name>
</gene>
<evidence type="ECO:0000256" key="1">
    <source>
        <dbReference type="SAM" id="MobiDB-lite"/>
    </source>
</evidence>
<feature type="compositionally biased region" description="Low complexity" evidence="1">
    <location>
        <begin position="580"/>
        <end position="590"/>
    </location>
</feature>
<feature type="domain" description="Glycine-rich" evidence="2">
    <location>
        <begin position="381"/>
        <end position="619"/>
    </location>
</feature>
<sequence length="649" mass="62748">MTFVVKDRVQETCNSPGTGTVTLLGASSGYQAFSAGIGNGNTTFYAIADQSGNNWEVGIGTYASAGNTLARSTVLASSNSGSLVNFSSGVQNVWCDYAAGRAILLDDSGKINAGGVGYIDWASAPSTTVAAGRMWYNNTDGSWNLGMGNGNITQQVGEELFRYGKASAAITDSPLQLVYKTGTVGASGVITFAPAVAGITDTNMILGCATEPIALNGFGRITSYGVIHGITTNGTVYGETWADNDDIYYNPVTGGLTKNLPVAPNMKMYIGTVITAGSGASGSFIVKMGYATYLSRDSDVTITSPANNNILKYNGTNWVNSSTLVPVAVSDQANTSTGYFGLPSGTTAQRPASPANGYVRYNTTLSQNEIYQGGNWNQFSFTYQVEYLIVAGGGGGGGSDCGGGGGAGGLVTGTGFVTVSNPYTITVGSGGATGNPGSTGGSSSFPLTGVATALGGGGGGKGNSGSQAGTSGGSGGGGGWGGQAPGSGTSGQGNNGGYGNGSGGGSTSGGGGGGATAVGAGGAGTGNIGNGGDGSNAYSTWATATSTGASGYYAGGGGAGTDTADSTGGQGGGGRGGKGSPSVASVAGTANTGGGGGGGSGFSGPGGKAGGSGIVIVRYPGSQRGTGGTVVTTGGYTYHTFLSSGTFTG</sequence>
<feature type="compositionally biased region" description="Gly residues" evidence="1">
    <location>
        <begin position="568"/>
        <end position="579"/>
    </location>
</feature>
<proteinExistence type="predicted"/>
<dbReference type="InterPro" id="IPR049304">
    <property type="entry name" value="Gly_rich_dom"/>
</dbReference>
<organism evidence="3">
    <name type="scientific">uncultured Caudovirales phage</name>
    <dbReference type="NCBI Taxonomy" id="2100421"/>
    <lineage>
        <taxon>Viruses</taxon>
        <taxon>Duplodnaviria</taxon>
        <taxon>Heunggongvirae</taxon>
        <taxon>Uroviricota</taxon>
        <taxon>Caudoviricetes</taxon>
        <taxon>Peduoviridae</taxon>
        <taxon>Maltschvirus</taxon>
        <taxon>Maltschvirus maltsch</taxon>
    </lineage>
</organism>
<evidence type="ECO:0000313" key="3">
    <source>
        <dbReference type="EMBL" id="CAB5151386.1"/>
    </source>
</evidence>
<feature type="compositionally biased region" description="Gly residues" evidence="1">
    <location>
        <begin position="470"/>
        <end position="513"/>
    </location>
</feature>
<dbReference type="EMBL" id="LR798197">
    <property type="protein sequence ID" value="CAB5151386.1"/>
    <property type="molecule type" value="Genomic_DNA"/>
</dbReference>
<name>A0A6J7W4Y4_9CAUD</name>
<feature type="compositionally biased region" description="Gly residues" evidence="1">
    <location>
        <begin position="591"/>
        <end position="605"/>
    </location>
</feature>
<feature type="region of interest" description="Disordered" evidence="1">
    <location>
        <begin position="456"/>
        <end position="513"/>
    </location>
</feature>